<keyword evidence="1 3" id="KW-0689">Ribosomal protein</keyword>
<reference evidence="3 4" key="1">
    <citation type="submission" date="2018-03" db="EMBL/GenBank/DDBJ databases">
        <title>A parallel universe: an anciently diverged bacterial symbiosis in a Hawaiian planthopper (Hemiptera: Cixiidae) reveals rearranged nutritional responsibilities.</title>
        <authorList>
            <person name="Bennett G."/>
            <person name="Mao M."/>
        </authorList>
    </citation>
    <scope>NUCLEOTIDE SEQUENCE [LARGE SCALE GENOMIC DNA]</scope>
    <source>
        <strain evidence="3 4">OLIH</strain>
    </source>
</reference>
<keyword evidence="4" id="KW-1185">Reference proteome</keyword>
<organism evidence="3 4">
    <name type="scientific">Candidatus Vidania fulgoroideorum</name>
    <dbReference type="NCBI Taxonomy" id="881286"/>
    <lineage>
        <taxon>Bacteria</taxon>
        <taxon>Pseudomonadati</taxon>
        <taxon>Pseudomonadota</taxon>
        <taxon>Betaproteobacteria</taxon>
        <taxon>Candidatus Vidania</taxon>
    </lineage>
</organism>
<evidence type="ECO:0000313" key="4">
    <source>
        <dbReference type="Proteomes" id="UP000257084"/>
    </source>
</evidence>
<feature type="domain" description="S5 DRBM" evidence="2">
    <location>
        <begin position="7"/>
        <end position="70"/>
    </location>
</feature>
<protein>
    <submittedName>
        <fullName evidence="3">SSU ribosomal protein S5p (S2e)</fullName>
    </submittedName>
</protein>
<evidence type="ECO:0000313" key="3">
    <source>
        <dbReference type="EMBL" id="AXN02552.1"/>
    </source>
</evidence>
<gene>
    <name evidence="3" type="ORF">C9I84_170</name>
</gene>
<dbReference type="AlphaFoldDB" id="A0A346E0P7"/>
<evidence type="ECO:0000259" key="2">
    <source>
        <dbReference type="PROSITE" id="PS50881"/>
    </source>
</evidence>
<dbReference type="GO" id="GO:0003723">
    <property type="term" value="F:RNA binding"/>
    <property type="evidence" value="ECO:0007669"/>
    <property type="project" value="InterPro"/>
</dbReference>
<evidence type="ECO:0000256" key="1">
    <source>
        <dbReference type="PROSITE-ProRule" id="PRU00268"/>
    </source>
</evidence>
<dbReference type="EMBL" id="CP028360">
    <property type="protein sequence ID" value="AXN02552.1"/>
    <property type="molecule type" value="Genomic_DNA"/>
</dbReference>
<accession>A0A346E0P7</accession>
<proteinExistence type="predicted"/>
<dbReference type="PROSITE" id="PS50881">
    <property type="entry name" value="S5_DSRBD"/>
    <property type="match status" value="1"/>
</dbReference>
<dbReference type="GO" id="GO:0005840">
    <property type="term" value="C:ribosome"/>
    <property type="evidence" value="ECO:0007669"/>
    <property type="project" value="UniProtKB-KW"/>
</dbReference>
<dbReference type="SUPFAM" id="SSF54768">
    <property type="entry name" value="dsRNA-binding domain-like"/>
    <property type="match status" value="1"/>
</dbReference>
<dbReference type="KEGG" id="vfg:C9I84_170"/>
<dbReference type="GO" id="GO:0006412">
    <property type="term" value="P:translation"/>
    <property type="evidence" value="ECO:0007669"/>
    <property type="project" value="InterPro"/>
</dbReference>
<dbReference type="Pfam" id="PF00333">
    <property type="entry name" value="Ribosomal_S5"/>
    <property type="match status" value="1"/>
</dbReference>
<dbReference type="InterPro" id="IPR013810">
    <property type="entry name" value="Ribosomal_uS5_N"/>
</dbReference>
<dbReference type="Proteomes" id="UP000257084">
    <property type="component" value="Chromosome"/>
</dbReference>
<name>A0A346E0P7_9PROT</name>
<keyword evidence="1" id="KW-0687">Ribonucleoprotein</keyword>
<dbReference type="GO" id="GO:0003735">
    <property type="term" value="F:structural constituent of ribosome"/>
    <property type="evidence" value="ECO:0007669"/>
    <property type="project" value="UniProtKB-UniRule"/>
</dbReference>
<sequence length="156" mass="18356">MIELISNNNVILLIRKTSFVRKGGRNFNFSVLSLYFDNKGYVGFGKGKSKYLNKSIDKSFFNSKKKKKKVLLYGKIFKNYCKFKFCKTKIEFFPVKNKFIAGGTSRIILKKTKIKNIVCKNLGSRNIFNIIEVFKKFFKYTNSFFLKSLKCQKKRE</sequence>
<dbReference type="Gene3D" id="3.30.160.20">
    <property type="match status" value="1"/>
</dbReference>
<dbReference type="GO" id="GO:1990904">
    <property type="term" value="C:ribonucleoprotein complex"/>
    <property type="evidence" value="ECO:0007669"/>
    <property type="project" value="UniProtKB-UniRule"/>
</dbReference>